<accession>A0A375BGC1</accession>
<dbReference type="EMBL" id="OFSP01000003">
    <property type="protein sequence ID" value="SOY44023.1"/>
    <property type="molecule type" value="Genomic_DNA"/>
</dbReference>
<dbReference type="AlphaFoldDB" id="A0A375BGC1"/>
<comment type="caution">
    <text evidence="1">The sequence shown here is derived from an EMBL/GenBank/DDBJ whole genome shotgun (WGS) entry which is preliminary data.</text>
</comment>
<sequence length="53" mass="6162">MLRRAASSRCATKITEAARNFLPFCHAVQHKSSAREENRFKLTQANAFFRHVR</sequence>
<evidence type="ECO:0000313" key="1">
    <source>
        <dbReference type="EMBL" id="SOY44023.1"/>
    </source>
</evidence>
<organism evidence="1">
    <name type="scientific">Cupriavidus taiwanensis</name>
    <dbReference type="NCBI Taxonomy" id="164546"/>
    <lineage>
        <taxon>Bacteria</taxon>
        <taxon>Pseudomonadati</taxon>
        <taxon>Pseudomonadota</taxon>
        <taxon>Betaproteobacteria</taxon>
        <taxon>Burkholderiales</taxon>
        <taxon>Burkholderiaceae</taxon>
        <taxon>Cupriavidus</taxon>
    </lineage>
</organism>
<dbReference type="Proteomes" id="UP000256297">
    <property type="component" value="Chromosome CBM2589_b"/>
</dbReference>
<protein>
    <submittedName>
        <fullName evidence="1">Uncharacterized protein</fullName>
    </submittedName>
</protein>
<reference evidence="1" key="1">
    <citation type="submission" date="2018-01" db="EMBL/GenBank/DDBJ databases">
        <authorList>
            <person name="Clerissi C."/>
        </authorList>
    </citation>
    <scope>NUCLEOTIDE SEQUENCE</scope>
    <source>
        <strain evidence="1">Cupriavidus taiwanensis STM 3521</strain>
    </source>
</reference>
<name>A0A375BGC1_9BURK</name>
<proteinExistence type="predicted"/>
<gene>
    <name evidence="1" type="ORF">CBM2589_B110024</name>
</gene>